<feature type="domain" description="SnoaL-like" evidence="1">
    <location>
        <begin position="15"/>
        <end position="127"/>
    </location>
</feature>
<name>A0A975K2W1_9MYCO</name>
<accession>A0A975K2W1</accession>
<evidence type="ECO:0000259" key="1">
    <source>
        <dbReference type="Pfam" id="PF13577"/>
    </source>
</evidence>
<gene>
    <name evidence="2" type="ORF">F6B93_15960</name>
</gene>
<reference evidence="2" key="1">
    <citation type="submission" date="2019-12" db="EMBL/GenBank/DDBJ databases">
        <title>Mycobacterium spongiae sp. nov.</title>
        <authorList>
            <person name="Stinear T."/>
        </authorList>
    </citation>
    <scope>NUCLEOTIDE SEQUENCE</scope>
    <source>
        <strain evidence="2">FSD4b-SM</strain>
    </source>
</reference>
<sequence length="142" mass="16021">MTMTYQQEQLLHAATGRAAIMDLNARHNRAYSAGERDRWVATFRHSGASLTRDREVFTDLRQAFDGGDALRLVTVDHEISVDGINATQRCVAVLFAVGGDSHTTLRATGTYRDELIYERGGWYFTSRILEWDAVRRQCPLVG</sequence>
<dbReference type="InterPro" id="IPR032710">
    <property type="entry name" value="NTF2-like_dom_sf"/>
</dbReference>
<evidence type="ECO:0000313" key="2">
    <source>
        <dbReference type="EMBL" id="QUR69873.1"/>
    </source>
</evidence>
<protein>
    <submittedName>
        <fullName evidence="2">Nuclear transport factor 2 family protein</fullName>
    </submittedName>
</protein>
<dbReference type="RefSeq" id="WP_211695943.1">
    <property type="nucleotide sequence ID" value="NZ_CP046600.1"/>
</dbReference>
<keyword evidence="3" id="KW-1185">Reference proteome</keyword>
<dbReference type="Proteomes" id="UP000682202">
    <property type="component" value="Chromosome"/>
</dbReference>
<organism evidence="2 3">
    <name type="scientific">Mycobacterium spongiae</name>
    <dbReference type="NCBI Taxonomy" id="886343"/>
    <lineage>
        <taxon>Bacteria</taxon>
        <taxon>Bacillati</taxon>
        <taxon>Actinomycetota</taxon>
        <taxon>Actinomycetes</taxon>
        <taxon>Mycobacteriales</taxon>
        <taxon>Mycobacteriaceae</taxon>
        <taxon>Mycobacterium</taxon>
    </lineage>
</organism>
<proteinExistence type="predicted"/>
<dbReference type="Gene3D" id="3.10.450.50">
    <property type="match status" value="1"/>
</dbReference>
<dbReference type="EMBL" id="CP046600">
    <property type="protein sequence ID" value="QUR69873.1"/>
    <property type="molecule type" value="Genomic_DNA"/>
</dbReference>
<dbReference type="AlphaFoldDB" id="A0A975K2W1"/>
<dbReference type="SUPFAM" id="SSF54427">
    <property type="entry name" value="NTF2-like"/>
    <property type="match status" value="1"/>
</dbReference>
<evidence type="ECO:0000313" key="3">
    <source>
        <dbReference type="Proteomes" id="UP000682202"/>
    </source>
</evidence>
<dbReference type="InterPro" id="IPR037401">
    <property type="entry name" value="SnoaL-like"/>
</dbReference>
<dbReference type="KEGG" id="mspg:F6B93_15960"/>
<dbReference type="Pfam" id="PF13577">
    <property type="entry name" value="SnoaL_4"/>
    <property type="match status" value="1"/>
</dbReference>